<gene>
    <name evidence="2" type="ordered locus">Mesil_2717</name>
</gene>
<name>D7BC66_ALLS1</name>
<dbReference type="GO" id="GO:0046872">
    <property type="term" value="F:metal ion binding"/>
    <property type="evidence" value="ECO:0007669"/>
    <property type="project" value="InterPro"/>
</dbReference>
<evidence type="ECO:0000259" key="1">
    <source>
        <dbReference type="Pfam" id="PF01676"/>
    </source>
</evidence>
<dbReference type="STRING" id="526227.Mesil_2717"/>
<dbReference type="Proteomes" id="UP000001916">
    <property type="component" value="Chromosome"/>
</dbReference>
<reference evidence="2 3" key="1">
    <citation type="journal article" date="2010" name="Stand. Genomic Sci.">
        <title>Complete genome sequence of Meiothermus silvanus type strain (VI-R2).</title>
        <authorList>
            <person name="Sikorski J."/>
            <person name="Tindall B.J."/>
            <person name="Lowry S."/>
            <person name="Lucas S."/>
            <person name="Nolan M."/>
            <person name="Copeland A."/>
            <person name="Glavina Del Rio T."/>
            <person name="Tice H."/>
            <person name="Cheng J.F."/>
            <person name="Han C."/>
            <person name="Pitluck S."/>
            <person name="Liolios K."/>
            <person name="Ivanova N."/>
            <person name="Mavromatis K."/>
            <person name="Mikhailova N."/>
            <person name="Pati A."/>
            <person name="Goodwin L."/>
            <person name="Chen A."/>
            <person name="Palaniappan K."/>
            <person name="Land M."/>
            <person name="Hauser L."/>
            <person name="Chang Y.J."/>
            <person name="Jeffries C.D."/>
            <person name="Rohde M."/>
            <person name="Goker M."/>
            <person name="Woyke T."/>
            <person name="Bristow J."/>
            <person name="Eisen J.A."/>
            <person name="Markowitz V."/>
            <person name="Hugenholtz P."/>
            <person name="Kyrpides N.C."/>
            <person name="Klenk H.P."/>
            <person name="Lapidus A."/>
        </authorList>
    </citation>
    <scope>NUCLEOTIDE SEQUENCE [LARGE SCALE GENOMIC DNA]</scope>
    <source>
        <strain evidence="3">ATCC 700542 / DSM 9946 / VI-R2</strain>
    </source>
</reference>
<proteinExistence type="predicted"/>
<keyword evidence="3" id="KW-1185">Reference proteome</keyword>
<dbReference type="Pfam" id="PF01676">
    <property type="entry name" value="Metalloenzyme"/>
    <property type="match status" value="1"/>
</dbReference>
<protein>
    <submittedName>
        <fullName evidence="2">Metalloenzyme domain protein</fullName>
    </submittedName>
</protein>
<dbReference type="EMBL" id="CP002042">
    <property type="protein sequence ID" value="ADH64563.1"/>
    <property type="molecule type" value="Genomic_DNA"/>
</dbReference>
<dbReference type="SUPFAM" id="SSF53649">
    <property type="entry name" value="Alkaline phosphatase-like"/>
    <property type="match status" value="1"/>
</dbReference>
<organism evidence="2 3">
    <name type="scientific">Allomeiothermus silvanus (strain ATCC 700542 / DSM 9946 / NBRC 106475 / NCIMB 13440 / VI-R2)</name>
    <name type="common">Thermus silvanus</name>
    <dbReference type="NCBI Taxonomy" id="526227"/>
    <lineage>
        <taxon>Bacteria</taxon>
        <taxon>Thermotogati</taxon>
        <taxon>Deinococcota</taxon>
        <taxon>Deinococci</taxon>
        <taxon>Thermales</taxon>
        <taxon>Thermaceae</taxon>
        <taxon>Allomeiothermus</taxon>
    </lineage>
</organism>
<dbReference type="OrthoDB" id="9778226at2"/>
<accession>D7BC66</accession>
<evidence type="ECO:0000313" key="2">
    <source>
        <dbReference type="EMBL" id="ADH64563.1"/>
    </source>
</evidence>
<dbReference type="KEGG" id="msv:Mesil_2717"/>
<sequence length="272" mass="30306">MLAFLFVDGWGLSQDPRSPLQALDLPTLQALTGGFSSQLFAWAYRVLDATLGVEGLPQSGTGQTTLLTGTNAARLLGYHQGPHPLRRLQGLLREESLQVWSQARGLEVIHANGYRQEYLERIRTSRRNLLSAFAYAARSAGLELRSLEDPLALAPAFWDAPEKAGERLARLAERHDWVVLENWALDYFAHREPDLLPQRFSELDRFLRGWLEANPSATLLLTSDHGNAEEPWHLQHTRNPVPLIVVGPLAATVPPMSSLTDVAPWVRSVLGK</sequence>
<dbReference type="HOGENOM" id="CLU_079842_0_0_0"/>
<dbReference type="InterPro" id="IPR017850">
    <property type="entry name" value="Alkaline_phosphatase_core_sf"/>
</dbReference>
<feature type="domain" description="Metalloenzyme" evidence="1">
    <location>
        <begin position="172"/>
        <end position="264"/>
    </location>
</feature>
<dbReference type="eggNOG" id="COG0696">
    <property type="taxonomic scope" value="Bacteria"/>
</dbReference>
<evidence type="ECO:0000313" key="3">
    <source>
        <dbReference type="Proteomes" id="UP000001916"/>
    </source>
</evidence>
<dbReference type="GO" id="GO:0003824">
    <property type="term" value="F:catalytic activity"/>
    <property type="evidence" value="ECO:0007669"/>
    <property type="project" value="InterPro"/>
</dbReference>
<dbReference type="Gene3D" id="3.40.720.10">
    <property type="entry name" value="Alkaline Phosphatase, subunit A"/>
    <property type="match status" value="1"/>
</dbReference>
<dbReference type="AlphaFoldDB" id="D7BC66"/>
<dbReference type="InterPro" id="IPR006124">
    <property type="entry name" value="Metalloenzyme"/>
</dbReference>